<dbReference type="NCBIfam" id="TIGR00616">
    <property type="entry name" value="rect"/>
    <property type="match status" value="1"/>
</dbReference>
<accession>A0A6J5LKF6</accession>
<feature type="region of interest" description="Disordered" evidence="1">
    <location>
        <begin position="247"/>
        <end position="268"/>
    </location>
</feature>
<organism evidence="3">
    <name type="scientific">uncultured Caudovirales phage</name>
    <dbReference type="NCBI Taxonomy" id="2100421"/>
    <lineage>
        <taxon>Viruses</taxon>
        <taxon>Duplodnaviria</taxon>
        <taxon>Heunggongvirae</taxon>
        <taxon>Uroviricota</taxon>
        <taxon>Caudoviricetes</taxon>
        <taxon>Peduoviridae</taxon>
        <taxon>Maltschvirus</taxon>
        <taxon>Maltschvirus maltsch</taxon>
    </lineage>
</organism>
<reference evidence="3" key="1">
    <citation type="submission" date="2020-04" db="EMBL/GenBank/DDBJ databases">
        <authorList>
            <person name="Chiriac C."/>
            <person name="Salcher M."/>
            <person name="Ghai R."/>
            <person name="Kavagutti S V."/>
        </authorList>
    </citation>
    <scope>NUCLEOTIDE SEQUENCE</scope>
</reference>
<evidence type="ECO:0000256" key="1">
    <source>
        <dbReference type="SAM" id="MobiDB-lite"/>
    </source>
</evidence>
<dbReference type="Pfam" id="PF03837">
    <property type="entry name" value="RecT"/>
    <property type="match status" value="1"/>
</dbReference>
<dbReference type="EMBL" id="LR796232">
    <property type="protein sequence ID" value="CAB4128557.1"/>
    <property type="molecule type" value="Genomic_DNA"/>
</dbReference>
<protein>
    <submittedName>
        <fullName evidence="3">RecT Recombinational DNA repair protein (RecE pathway)</fullName>
    </submittedName>
</protein>
<name>A0A6J5LKF6_9CAUD</name>
<evidence type="ECO:0000313" key="2">
    <source>
        <dbReference type="EMBL" id="CAB4128557.1"/>
    </source>
</evidence>
<proteinExistence type="predicted"/>
<dbReference type="GO" id="GO:0006259">
    <property type="term" value="P:DNA metabolic process"/>
    <property type="evidence" value="ECO:0007669"/>
    <property type="project" value="InterPro"/>
</dbReference>
<gene>
    <name evidence="2" type="ORF">UFOVP101_48</name>
    <name evidence="3" type="ORF">UFOVP270_8</name>
</gene>
<sequence>MSNITTQNQNSKSLVVPSYPTLLKMEKFLEGAVPSEMCAKRLIRLFFVELSKNAELNRCTTDSICGAIMSCAQLGLEPGIAGMLYLIPRGGKMTIQLGYRGMIELCHRSGKVSTIKSYSVFENDQFSVDQGSEDKIIHKRGMGNRGRMIGVYAIVTMKDGSQHFDVMDMDEIKELRVRSGSMGSKAWGTDFQQMAQKSVIKRVLKYAPTSTTLSSAISLDEANNYDGQDLENVGRAAMIEAGILVDKETGEIKSQPDQPEEKMPETTS</sequence>
<dbReference type="GO" id="GO:0003677">
    <property type="term" value="F:DNA binding"/>
    <property type="evidence" value="ECO:0007669"/>
    <property type="project" value="InterPro"/>
</dbReference>
<evidence type="ECO:0000313" key="3">
    <source>
        <dbReference type="EMBL" id="CAB4134032.1"/>
    </source>
</evidence>
<feature type="compositionally biased region" description="Basic and acidic residues" evidence="1">
    <location>
        <begin position="259"/>
        <end position="268"/>
    </location>
</feature>
<dbReference type="InterPro" id="IPR004590">
    <property type="entry name" value="ssDNA_annealing_RecT"/>
</dbReference>
<dbReference type="InterPro" id="IPR018330">
    <property type="entry name" value="RecT_fam"/>
</dbReference>
<dbReference type="EMBL" id="LR796285">
    <property type="protein sequence ID" value="CAB4134032.1"/>
    <property type="molecule type" value="Genomic_DNA"/>
</dbReference>